<comment type="caution">
    <text evidence="3">The sequence shown here is derived from an EMBL/GenBank/DDBJ whole genome shotgun (WGS) entry which is preliminary data.</text>
</comment>
<dbReference type="EMBL" id="JACHHP010000003">
    <property type="protein sequence ID" value="MBB5208615.1"/>
    <property type="molecule type" value="Genomic_DNA"/>
</dbReference>
<reference evidence="3 4" key="1">
    <citation type="submission" date="2020-08" db="EMBL/GenBank/DDBJ databases">
        <title>Genomic Encyclopedia of Type Strains, Phase IV (KMG-IV): sequencing the most valuable type-strain genomes for metagenomic binning, comparative biology and taxonomic classification.</title>
        <authorList>
            <person name="Goeker M."/>
        </authorList>
    </citation>
    <scope>NUCLEOTIDE SEQUENCE [LARGE SCALE GENOMIC DNA]</scope>
    <source>
        <strain evidence="3 4">DSM 24163</strain>
    </source>
</reference>
<keyword evidence="3" id="KW-0378">Hydrolase</keyword>
<keyword evidence="4" id="KW-1185">Reference proteome</keyword>
<dbReference type="PROSITE" id="PS50164">
    <property type="entry name" value="GIY_YIG"/>
    <property type="match status" value="1"/>
</dbReference>
<dbReference type="Gene3D" id="3.40.1440.10">
    <property type="entry name" value="GIY-YIG endonuclease"/>
    <property type="match status" value="1"/>
</dbReference>
<dbReference type="CDD" id="cd10448">
    <property type="entry name" value="GIY-YIG_unchar_3"/>
    <property type="match status" value="1"/>
</dbReference>
<sequence length="100" mass="11931">MPSRTRQPAVYILASDRNGTLYTGVTSNLVQRIWQHRESEVSGFTKSYHVAQLVWYELHETMESAILREKRIKKWRRADKIALIERENVWWRDLWSDIAG</sequence>
<dbReference type="SUPFAM" id="SSF82771">
    <property type="entry name" value="GIY-YIG endonuclease"/>
    <property type="match status" value="1"/>
</dbReference>
<feature type="domain" description="GIY-YIG" evidence="2">
    <location>
        <begin position="6"/>
        <end position="82"/>
    </location>
</feature>
<gene>
    <name evidence="3" type="ORF">HNQ52_002157</name>
</gene>
<keyword evidence="3" id="KW-0540">Nuclease</keyword>
<name>A0A7W8D660_9GAMM</name>
<comment type="similarity">
    <text evidence="1">Belongs to the UPF0213 family.</text>
</comment>
<dbReference type="InterPro" id="IPR050190">
    <property type="entry name" value="UPF0213_domain"/>
</dbReference>
<evidence type="ECO:0000313" key="3">
    <source>
        <dbReference type="EMBL" id="MBB5208615.1"/>
    </source>
</evidence>
<proteinExistence type="inferred from homology"/>
<evidence type="ECO:0000313" key="4">
    <source>
        <dbReference type="Proteomes" id="UP000521199"/>
    </source>
</evidence>
<evidence type="ECO:0000256" key="1">
    <source>
        <dbReference type="ARBA" id="ARBA00007435"/>
    </source>
</evidence>
<protein>
    <submittedName>
        <fullName evidence="3">Putative endonuclease</fullName>
    </submittedName>
</protein>
<dbReference type="PANTHER" id="PTHR34477">
    <property type="entry name" value="UPF0213 PROTEIN YHBQ"/>
    <property type="match status" value="1"/>
</dbReference>
<organism evidence="3 4">
    <name type="scientific">Chiayiivirga flava</name>
    <dbReference type="NCBI Taxonomy" id="659595"/>
    <lineage>
        <taxon>Bacteria</taxon>
        <taxon>Pseudomonadati</taxon>
        <taxon>Pseudomonadota</taxon>
        <taxon>Gammaproteobacteria</taxon>
        <taxon>Lysobacterales</taxon>
        <taxon>Lysobacteraceae</taxon>
        <taxon>Chiayiivirga</taxon>
    </lineage>
</organism>
<dbReference type="AlphaFoldDB" id="A0A7W8D660"/>
<evidence type="ECO:0000259" key="2">
    <source>
        <dbReference type="PROSITE" id="PS50164"/>
    </source>
</evidence>
<dbReference type="GO" id="GO:0004519">
    <property type="term" value="F:endonuclease activity"/>
    <property type="evidence" value="ECO:0007669"/>
    <property type="project" value="UniProtKB-KW"/>
</dbReference>
<keyword evidence="3" id="KW-0255">Endonuclease</keyword>
<dbReference type="SMART" id="SM00465">
    <property type="entry name" value="GIYc"/>
    <property type="match status" value="1"/>
</dbReference>
<dbReference type="PANTHER" id="PTHR34477:SF5">
    <property type="entry name" value="BSL5627 PROTEIN"/>
    <property type="match status" value="1"/>
</dbReference>
<dbReference type="Pfam" id="PF01541">
    <property type="entry name" value="GIY-YIG"/>
    <property type="match status" value="1"/>
</dbReference>
<dbReference type="Proteomes" id="UP000521199">
    <property type="component" value="Unassembled WGS sequence"/>
</dbReference>
<dbReference type="InterPro" id="IPR000305">
    <property type="entry name" value="GIY-YIG_endonuc"/>
</dbReference>
<accession>A0A7W8D660</accession>
<dbReference type="InterPro" id="IPR035901">
    <property type="entry name" value="GIY-YIG_endonuc_sf"/>
</dbReference>
<dbReference type="RefSeq" id="WP_246387764.1">
    <property type="nucleotide sequence ID" value="NZ_JACHHP010000003.1"/>
</dbReference>